<gene>
    <name evidence="6" type="primary">dabA</name>
    <name evidence="7" type="ORF">Pla175_36520</name>
</gene>
<comment type="subcellular location">
    <subcellularLocation>
        <location evidence="6">Cell membrane</location>
        <topology evidence="6">Peripheral membrane protein</topology>
    </subcellularLocation>
</comment>
<feature type="binding site" evidence="6">
    <location>
        <position position="689"/>
    </location>
    <ligand>
        <name>Zn(2+)</name>
        <dbReference type="ChEBI" id="CHEBI:29105"/>
    </ligand>
</feature>
<dbReference type="GO" id="GO:0005886">
    <property type="term" value="C:plasma membrane"/>
    <property type="evidence" value="ECO:0007669"/>
    <property type="project" value="UniProtKB-SubCell"/>
</dbReference>
<feature type="binding site" evidence="6">
    <location>
        <position position="490"/>
    </location>
    <ligand>
        <name>Zn(2+)</name>
        <dbReference type="ChEBI" id="CHEBI:29105"/>
    </ligand>
</feature>
<sequence length="1016" mass="112708">MPHTSTFPSSTAPLVSHPPAPDLAAEIEHLAHLLPSQGPITVFVHHNTLHAFEEQPFHEAVVAAADLFDCHPYLPEAEYRAQLDRGRIRPADLDRELLAVLGDQGDELLGALGTRHALWLAMLERPLWEGPDAEIRWYIDETESLFRYRPEVETATRERVVSQTRRWVVRDYANGARERCPLKQEVDALIERFGGAIFESWNAGDWEPFTLHLLWRACRAGVDLAAESRPPRAARSGDRDREAAALVDSEMIRFCAAYLDQGLAPWRLPDCEQGLLRAFVNLHRGSKPQTAWLHGLPALVQEVDALGCDAQASIAASLAELRVTPDDRERVLTEALLELPGWAGMVWQMETNAEWTVRPAPRGTLVDYVAVRLLLQRLAKQRLDADPLSGRTPDPQGGESRLQQAFSVFQIAQVRGWTPVDLMSLSAYEWRNLIEEVDAFSSRERRRVYHQAYERQLRERTLDAIRAHAAGLKHAPALAAPEFQLVCCIDDREESFRRHLEEVFPACETFGFAGFFGVAMYYRGVSEATYRPLCPVNVKPQHFVRETPAYSAEGTSRRQEKARQTLGRAAHGMNQGSQSFLGGAIAGLLGAAATLPMVLRILSPRLAGRFASFFGRIVVPNRTQLTLERTAQSPGSAPDELGYSIDEMTSIVHGTLTAMGLTRGFARLVIITGHGSSSVNNPHSAAYDCGACGGGRGGPNARAFARMANDPRVRERLAGRGMQIDQATCFIGGYHNTGDDSYTLYDLDLLPTTHRGVLNRASKAIDEARARDAHERCRRFESAPLSLSPAAALRHVEGRASDLSQVRIECGHATNAYTFVGRRAWSRGLFLDRRAFLASYDPEADDKARSVLAKLLSAVIPVCAGIALEYYFSRVDNRGYGCGTKLPHNVTSMLGVMDGAGSDLRTGLPWQMVEIHEPVRNLFVIETTPEAMQRIMADNAAIDTLVQNDWVQLALFDAESLEMKLFQNGRFEPYQAPLSQLPRVAESIEWYRGQRDHLGFATIDPAAESTSTGATR</sequence>
<feature type="binding site" evidence="6">
    <location>
        <position position="488"/>
    </location>
    <ligand>
        <name>Zn(2+)</name>
        <dbReference type="ChEBI" id="CHEBI:29105"/>
    </ligand>
</feature>
<dbReference type="Proteomes" id="UP000317429">
    <property type="component" value="Chromosome"/>
</dbReference>
<evidence type="ECO:0000256" key="3">
    <source>
        <dbReference type="ARBA" id="ARBA00022723"/>
    </source>
</evidence>
<evidence type="ECO:0000256" key="6">
    <source>
        <dbReference type="HAMAP-Rule" id="MF_01871"/>
    </source>
</evidence>
<comment type="cofactor">
    <cofactor evidence="6">
        <name>Zn(2+)</name>
        <dbReference type="ChEBI" id="CHEBI:29105"/>
    </cofactor>
</comment>
<evidence type="ECO:0000256" key="5">
    <source>
        <dbReference type="ARBA" id="ARBA00023136"/>
    </source>
</evidence>
<evidence type="ECO:0000313" key="7">
    <source>
        <dbReference type="EMBL" id="QDU90250.1"/>
    </source>
</evidence>
<dbReference type="GO" id="GO:0008270">
    <property type="term" value="F:zinc ion binding"/>
    <property type="evidence" value="ECO:0007669"/>
    <property type="project" value="UniProtKB-UniRule"/>
</dbReference>
<keyword evidence="1 6" id="KW-0813">Transport</keyword>
<comment type="similarity">
    <text evidence="6">Belongs to the inorganic carbon transporter (TC 9.A.2) DabA family.</text>
</comment>
<accession>A0A518DFK0</accession>
<dbReference type="EMBL" id="CP036291">
    <property type="protein sequence ID" value="QDU90250.1"/>
    <property type="molecule type" value="Genomic_DNA"/>
</dbReference>
<keyword evidence="8" id="KW-1185">Reference proteome</keyword>
<dbReference type="Pfam" id="PF10070">
    <property type="entry name" value="DabA"/>
    <property type="match status" value="1"/>
</dbReference>
<keyword evidence="2 6" id="KW-1003">Cell membrane</keyword>
<dbReference type="InterPro" id="IPR018752">
    <property type="entry name" value="DabA"/>
</dbReference>
<reference evidence="7 8" key="1">
    <citation type="submission" date="2019-02" db="EMBL/GenBank/DDBJ databases">
        <title>Deep-cultivation of Planctomycetes and their phenomic and genomic characterization uncovers novel biology.</title>
        <authorList>
            <person name="Wiegand S."/>
            <person name="Jogler M."/>
            <person name="Boedeker C."/>
            <person name="Pinto D."/>
            <person name="Vollmers J."/>
            <person name="Rivas-Marin E."/>
            <person name="Kohn T."/>
            <person name="Peeters S.H."/>
            <person name="Heuer A."/>
            <person name="Rast P."/>
            <person name="Oberbeckmann S."/>
            <person name="Bunk B."/>
            <person name="Jeske O."/>
            <person name="Meyerdierks A."/>
            <person name="Storesund J.E."/>
            <person name="Kallscheuer N."/>
            <person name="Luecker S."/>
            <person name="Lage O.M."/>
            <person name="Pohl T."/>
            <person name="Merkel B.J."/>
            <person name="Hornburger P."/>
            <person name="Mueller R.-W."/>
            <person name="Bruemmer F."/>
            <person name="Labrenz M."/>
            <person name="Spormann A.M."/>
            <person name="Op den Camp H."/>
            <person name="Overmann J."/>
            <person name="Amann R."/>
            <person name="Jetten M.S.M."/>
            <person name="Mascher T."/>
            <person name="Medema M.H."/>
            <person name="Devos D.P."/>
            <person name="Kaster A.-K."/>
            <person name="Ovreas L."/>
            <person name="Rohde M."/>
            <person name="Galperin M.Y."/>
            <person name="Jogler C."/>
        </authorList>
    </citation>
    <scope>NUCLEOTIDE SEQUENCE [LARGE SCALE GENOMIC DNA]</scope>
    <source>
        <strain evidence="7 8">Pla175</strain>
    </source>
</reference>
<dbReference type="PANTHER" id="PTHR38344:SF1">
    <property type="entry name" value="INORGANIC CARBON TRANSPORTER SUBUNIT DABA-RELATED"/>
    <property type="match status" value="1"/>
</dbReference>
<evidence type="ECO:0000256" key="1">
    <source>
        <dbReference type="ARBA" id="ARBA00022448"/>
    </source>
</evidence>
<keyword evidence="4 6" id="KW-0862">Zinc</keyword>
<dbReference type="KEGG" id="pnd:Pla175_36520"/>
<protein>
    <recommendedName>
        <fullName evidence="6">Probable inorganic carbon transporter subunit DabA</fullName>
    </recommendedName>
</protein>
<keyword evidence="5 6" id="KW-0472">Membrane</keyword>
<proteinExistence type="inferred from homology"/>
<comment type="function">
    <text evidence="6">Part of an energy-coupled inorganic carbon pump.</text>
</comment>
<comment type="subunit">
    <text evidence="6">Forms a complex with DabB.</text>
</comment>
<evidence type="ECO:0000313" key="8">
    <source>
        <dbReference type="Proteomes" id="UP000317429"/>
    </source>
</evidence>
<dbReference type="RefSeq" id="WP_197526954.1">
    <property type="nucleotide sequence ID" value="NZ_CP036291.1"/>
</dbReference>
<name>A0A518DFK0_9BACT</name>
<dbReference type="AlphaFoldDB" id="A0A518DFK0"/>
<organism evidence="7 8">
    <name type="scientific">Pirellulimonas nuda</name>
    <dbReference type="NCBI Taxonomy" id="2528009"/>
    <lineage>
        <taxon>Bacteria</taxon>
        <taxon>Pseudomonadati</taxon>
        <taxon>Planctomycetota</taxon>
        <taxon>Planctomycetia</taxon>
        <taxon>Pirellulales</taxon>
        <taxon>Lacipirellulaceae</taxon>
        <taxon>Pirellulimonas</taxon>
    </lineage>
</organism>
<evidence type="ECO:0000256" key="2">
    <source>
        <dbReference type="ARBA" id="ARBA00022475"/>
    </source>
</evidence>
<evidence type="ECO:0000256" key="4">
    <source>
        <dbReference type="ARBA" id="ARBA00022833"/>
    </source>
</evidence>
<keyword evidence="3 6" id="KW-0479">Metal-binding</keyword>
<dbReference type="PANTHER" id="PTHR38344">
    <property type="entry name" value="UPF0753 PROTEIN AQ_863"/>
    <property type="match status" value="1"/>
</dbReference>
<feature type="binding site" evidence="6">
    <location>
        <position position="674"/>
    </location>
    <ligand>
        <name>Zn(2+)</name>
        <dbReference type="ChEBI" id="CHEBI:29105"/>
    </ligand>
</feature>
<dbReference type="HAMAP" id="MF_01871">
    <property type="entry name" value="DabA"/>
    <property type="match status" value="1"/>
</dbReference>